<reference evidence="3" key="1">
    <citation type="submission" date="2016-11" db="EMBL/GenBank/DDBJ databases">
        <authorList>
            <person name="Varghese N."/>
            <person name="Submissions S."/>
        </authorList>
    </citation>
    <scope>NUCLEOTIDE SEQUENCE [LARGE SCALE GENOMIC DNA]</scope>
    <source>
        <strain evidence="3">DSM 26349</strain>
    </source>
</reference>
<evidence type="ECO:0000313" key="3">
    <source>
        <dbReference type="Proteomes" id="UP000184172"/>
    </source>
</evidence>
<feature type="chain" id="PRO_5009917319" evidence="1">
    <location>
        <begin position="20"/>
        <end position="272"/>
    </location>
</feature>
<dbReference type="Proteomes" id="UP000184172">
    <property type="component" value="Unassembled WGS sequence"/>
</dbReference>
<name>A0A1M6F758_9FLAO</name>
<organism evidence="2 3">
    <name type="scientific">Aequorivita viscosa</name>
    <dbReference type="NCBI Taxonomy" id="797419"/>
    <lineage>
        <taxon>Bacteria</taxon>
        <taxon>Pseudomonadati</taxon>
        <taxon>Bacteroidota</taxon>
        <taxon>Flavobacteriia</taxon>
        <taxon>Flavobacteriales</taxon>
        <taxon>Flavobacteriaceae</taxon>
        <taxon>Aequorivita</taxon>
    </lineage>
</organism>
<proteinExistence type="predicted"/>
<dbReference type="InterPro" id="IPR008969">
    <property type="entry name" value="CarboxyPept-like_regulatory"/>
</dbReference>
<sequence>MIKKLTFFLFVIVSTSLVAQEIDRVIVEGKIHVPNDEDAEGISVYNVSAQKGTVTAADGTFKIAIAENDRLQIFALQYKSFTVVVDKGVVEQKKLNIFLNPAITQLDEVVIKPYDLSGNVRADIEKIPTYSIGHDWDLSYKSLEFGYNFTRDQYSSIEGNAAEEALNSNNLTDGLNFVSLLGGVSNLLFPSGKKLNSVEKQKVKESLSNNMQRRFSQEFIHDNFDIPRDKTFDFLFFVQENGLQENLLKPENEMQLMKFLHEKSKEYKKRNE</sequence>
<dbReference type="AlphaFoldDB" id="A0A1M6F758"/>
<dbReference type="RefSeq" id="WP_073216650.1">
    <property type="nucleotide sequence ID" value="NZ_FNNS01000008.1"/>
</dbReference>
<keyword evidence="3" id="KW-1185">Reference proteome</keyword>
<keyword evidence="1" id="KW-0732">Signal</keyword>
<dbReference type="SUPFAM" id="SSF49464">
    <property type="entry name" value="Carboxypeptidase regulatory domain-like"/>
    <property type="match status" value="1"/>
</dbReference>
<dbReference type="Pfam" id="PF13715">
    <property type="entry name" value="CarbopepD_reg_2"/>
    <property type="match status" value="1"/>
</dbReference>
<protein>
    <submittedName>
        <fullName evidence="2">CarboxypepD_reg-like domain-containing protein</fullName>
    </submittedName>
</protein>
<evidence type="ECO:0000313" key="2">
    <source>
        <dbReference type="EMBL" id="SHI93548.1"/>
    </source>
</evidence>
<evidence type="ECO:0000256" key="1">
    <source>
        <dbReference type="SAM" id="SignalP"/>
    </source>
</evidence>
<dbReference type="EMBL" id="FQYV01000007">
    <property type="protein sequence ID" value="SHI93548.1"/>
    <property type="molecule type" value="Genomic_DNA"/>
</dbReference>
<dbReference type="STRING" id="797419.SAMN05216556_10864"/>
<gene>
    <name evidence="2" type="ORF">SAMN04487908_10763</name>
</gene>
<dbReference type="OrthoDB" id="1436952at2"/>
<feature type="signal peptide" evidence="1">
    <location>
        <begin position="1"/>
        <end position="19"/>
    </location>
</feature>
<accession>A0A1M6F758</accession>